<protein>
    <submittedName>
        <fullName evidence="5">Spermatogenesis-associated protein 5-like protein 1</fullName>
    </submittedName>
</protein>
<name>A0A226F718_FOLCA</name>
<accession>A0A226F718</accession>
<dbReference type="FunFam" id="3.40.50.300:FF:001921">
    <property type="entry name" value="AAA ATPase domain-containing protein"/>
    <property type="match status" value="1"/>
</dbReference>
<evidence type="ECO:0000259" key="4">
    <source>
        <dbReference type="SMART" id="SM00382"/>
    </source>
</evidence>
<dbReference type="InterPro" id="IPR003960">
    <property type="entry name" value="ATPase_AAA_CS"/>
</dbReference>
<gene>
    <name evidence="5" type="ORF">Fcan01_02328</name>
</gene>
<evidence type="ECO:0000313" key="6">
    <source>
        <dbReference type="Proteomes" id="UP000198287"/>
    </source>
</evidence>
<proteinExistence type="inferred from homology"/>
<keyword evidence="6" id="KW-1185">Reference proteome</keyword>
<dbReference type="GO" id="GO:0005524">
    <property type="term" value="F:ATP binding"/>
    <property type="evidence" value="ECO:0007669"/>
    <property type="project" value="UniProtKB-KW"/>
</dbReference>
<keyword evidence="2 3" id="KW-0067">ATP-binding</keyword>
<evidence type="ECO:0000313" key="5">
    <source>
        <dbReference type="EMBL" id="OXA64656.1"/>
    </source>
</evidence>
<reference evidence="5 6" key="1">
    <citation type="submission" date="2015-12" db="EMBL/GenBank/DDBJ databases">
        <title>The genome of Folsomia candida.</title>
        <authorList>
            <person name="Faddeeva A."/>
            <person name="Derks M.F."/>
            <person name="Anvar Y."/>
            <person name="Smit S."/>
            <person name="Van Straalen N."/>
            <person name="Roelofs D."/>
        </authorList>
    </citation>
    <scope>NUCLEOTIDE SEQUENCE [LARGE SCALE GENOMIC DNA]</scope>
    <source>
        <strain evidence="5 6">VU population</strain>
        <tissue evidence="5">Whole body</tissue>
    </source>
</reference>
<feature type="domain" description="AAA+ ATPase" evidence="4">
    <location>
        <begin position="314"/>
        <end position="471"/>
    </location>
</feature>
<dbReference type="InterPro" id="IPR003959">
    <property type="entry name" value="ATPase_AAA_core"/>
</dbReference>
<comment type="caution">
    <text evidence="5">The sequence shown here is derived from an EMBL/GenBank/DDBJ whole genome shotgun (WGS) entry which is preliminary data.</text>
</comment>
<dbReference type="AlphaFoldDB" id="A0A226F718"/>
<dbReference type="OrthoDB" id="27435at2759"/>
<dbReference type="Pfam" id="PF00004">
    <property type="entry name" value="AAA"/>
    <property type="match status" value="2"/>
</dbReference>
<dbReference type="SMART" id="SM00382">
    <property type="entry name" value="AAA"/>
    <property type="match status" value="2"/>
</dbReference>
<sequence>MLAGPSGCGKSLVVHETVKKLRANLLVHKKLTGSNSDLDSIGESWGQIWNDSLLSATLSPTVLLIPRIDEFFQINDQNKGNNPTKKLLNYICTLFDAIPPSNTKLIVVATTSKPFLIPAKLRRAGRLEREVYVGAPTEQERLLILKSLSKKVPSLSKLDLDSVARRTPGYVGQDLIRLAHLAILKSYTTQQQQNASWSLRQPFLFFLAKVLVAAGSSFVSKYIQEKKKRRFHFECWKQLSQEEHCTKVAEPHIKYALSRILPSVLQGSLGVVDIQRTTLLDHIAGLHSVKHDLIKAIVWPLKYPHAFRTMGITPPKGILLHSPPGCAKTTLVRAVAASHQTNFLSVSAAELFSSAVGESEKIVADLFHRARMASPCILFIDELEAIVGSRQMSQKKEKTTNESILSMLLTEMDGIGTLSQCSTDRTISETDPKSLGPLVLVVAATNRIDMIDSALIRPGRFDKLIYLPPLEAEGRFELLQICAKTTPFSPDVNFEEIATKTEYYSGADLVNLCREAGLLALCDNMSSTCVTNEHLVHAMSRLGPSLNTTTT</sequence>
<dbReference type="InterPro" id="IPR003593">
    <property type="entry name" value="AAA+_ATPase"/>
</dbReference>
<dbReference type="Gene3D" id="1.10.8.60">
    <property type="match status" value="2"/>
</dbReference>
<feature type="domain" description="AAA+ ATPase" evidence="4">
    <location>
        <begin position="1"/>
        <end position="137"/>
    </location>
</feature>
<dbReference type="PANTHER" id="PTHR23077">
    <property type="entry name" value="AAA-FAMILY ATPASE"/>
    <property type="match status" value="1"/>
</dbReference>
<dbReference type="PROSITE" id="PS00674">
    <property type="entry name" value="AAA"/>
    <property type="match status" value="1"/>
</dbReference>
<dbReference type="SUPFAM" id="SSF52540">
    <property type="entry name" value="P-loop containing nucleoside triphosphate hydrolases"/>
    <property type="match status" value="2"/>
</dbReference>
<organism evidence="5 6">
    <name type="scientific">Folsomia candida</name>
    <name type="common">Springtail</name>
    <dbReference type="NCBI Taxonomy" id="158441"/>
    <lineage>
        <taxon>Eukaryota</taxon>
        <taxon>Metazoa</taxon>
        <taxon>Ecdysozoa</taxon>
        <taxon>Arthropoda</taxon>
        <taxon>Hexapoda</taxon>
        <taxon>Collembola</taxon>
        <taxon>Entomobryomorpha</taxon>
        <taxon>Isotomoidea</taxon>
        <taxon>Isotomidae</taxon>
        <taxon>Proisotominae</taxon>
        <taxon>Folsomia</taxon>
    </lineage>
</organism>
<evidence type="ECO:0000256" key="2">
    <source>
        <dbReference type="ARBA" id="ARBA00022840"/>
    </source>
</evidence>
<dbReference type="InterPro" id="IPR041569">
    <property type="entry name" value="AAA_lid_3"/>
</dbReference>
<dbReference type="InterPro" id="IPR050168">
    <property type="entry name" value="AAA_ATPase_domain"/>
</dbReference>
<evidence type="ECO:0000256" key="1">
    <source>
        <dbReference type="ARBA" id="ARBA00022741"/>
    </source>
</evidence>
<dbReference type="Gene3D" id="3.40.50.300">
    <property type="entry name" value="P-loop containing nucleotide triphosphate hydrolases"/>
    <property type="match status" value="2"/>
</dbReference>
<dbReference type="OMA" id="RIDMIDS"/>
<comment type="similarity">
    <text evidence="3">Belongs to the AAA ATPase family.</text>
</comment>
<dbReference type="STRING" id="158441.A0A226F718"/>
<dbReference type="PANTHER" id="PTHR23077:SF171">
    <property type="entry name" value="NUCLEAR VALOSIN-CONTAINING PROTEIN-LIKE"/>
    <property type="match status" value="1"/>
</dbReference>
<dbReference type="GO" id="GO:0016887">
    <property type="term" value="F:ATP hydrolysis activity"/>
    <property type="evidence" value="ECO:0007669"/>
    <property type="project" value="InterPro"/>
</dbReference>
<dbReference type="InterPro" id="IPR027417">
    <property type="entry name" value="P-loop_NTPase"/>
</dbReference>
<dbReference type="EMBL" id="LNIX01000001">
    <property type="protein sequence ID" value="OXA64656.1"/>
    <property type="molecule type" value="Genomic_DNA"/>
</dbReference>
<keyword evidence="1 3" id="KW-0547">Nucleotide-binding</keyword>
<dbReference type="Pfam" id="PF17862">
    <property type="entry name" value="AAA_lid_3"/>
    <property type="match status" value="1"/>
</dbReference>
<dbReference type="Proteomes" id="UP000198287">
    <property type="component" value="Unassembled WGS sequence"/>
</dbReference>
<evidence type="ECO:0000256" key="3">
    <source>
        <dbReference type="RuleBase" id="RU003651"/>
    </source>
</evidence>